<gene>
    <name evidence="1" type="ORF">BN2614_LOCUS2</name>
</gene>
<comment type="caution">
    <text evidence="1">The sequence shown here is derived from an EMBL/GenBank/DDBJ whole genome shotgun (WGS) entry which is preliminary data.</text>
</comment>
<name>A0A9X9LKE4_GULGU</name>
<keyword evidence="2" id="KW-1185">Reference proteome</keyword>
<evidence type="ECO:0000313" key="2">
    <source>
        <dbReference type="Proteomes" id="UP000269945"/>
    </source>
</evidence>
<protein>
    <submittedName>
        <fullName evidence="1">Uncharacterized protein</fullName>
    </submittedName>
</protein>
<dbReference type="AlphaFoldDB" id="A0A9X9LKE4"/>
<reference evidence="1 2" key="1">
    <citation type="submission" date="2018-10" db="EMBL/GenBank/DDBJ databases">
        <authorList>
            <person name="Ekblom R."/>
            <person name="Jareborg N."/>
        </authorList>
    </citation>
    <scope>NUCLEOTIDE SEQUENCE [LARGE SCALE GENOMIC DNA]</scope>
    <source>
        <tissue evidence="1">Muscle</tissue>
    </source>
</reference>
<dbReference type="Proteomes" id="UP000269945">
    <property type="component" value="Unassembled WGS sequence"/>
</dbReference>
<organism evidence="1 2">
    <name type="scientific">Gulo gulo</name>
    <name type="common">Wolverine</name>
    <name type="synonym">Gluton</name>
    <dbReference type="NCBI Taxonomy" id="48420"/>
    <lineage>
        <taxon>Eukaryota</taxon>
        <taxon>Metazoa</taxon>
        <taxon>Chordata</taxon>
        <taxon>Craniata</taxon>
        <taxon>Vertebrata</taxon>
        <taxon>Euteleostomi</taxon>
        <taxon>Mammalia</taxon>
        <taxon>Eutheria</taxon>
        <taxon>Laurasiatheria</taxon>
        <taxon>Carnivora</taxon>
        <taxon>Caniformia</taxon>
        <taxon>Musteloidea</taxon>
        <taxon>Mustelidae</taxon>
        <taxon>Guloninae</taxon>
        <taxon>Gulo</taxon>
    </lineage>
</organism>
<evidence type="ECO:0000313" key="1">
    <source>
        <dbReference type="EMBL" id="VCW70576.1"/>
    </source>
</evidence>
<accession>A0A9X9LKE4</accession>
<proteinExistence type="predicted"/>
<sequence length="120" mass="13665">MPEESFSSPIQQPSSASCFARHIWVWSWLTSPFHYLTLSSFTLNSTCHLSHPARTHAAASLPSDPSTRAQARTHTHTHTHLFFPPRALKNTFIFFDKTYFCHLPCVSHLTMLMTALSYLS</sequence>
<dbReference type="EMBL" id="CYRY02006050">
    <property type="protein sequence ID" value="VCW70576.1"/>
    <property type="molecule type" value="Genomic_DNA"/>
</dbReference>